<sequence length="172" mass="17810">MQTGSDGSSSRPPAGPGGQLSPAPGSPPVCTEARLRVAVGASAGNPSAERQGFVVVLTNTSDQPCSAIGYPSVAATDDNGRQERPAARSESGNLFRVGPPETVVLQPQGTASFGVEWTAVRSGDESACLPYEQFVVIPPHQTRGQVLERQTTICDAFQVHPVVAGTSGTRPR</sequence>
<reference evidence="3 4" key="1">
    <citation type="submission" date="2014-12" db="EMBL/GenBank/DDBJ databases">
        <title>Frankia sp. BMG5.1 draft genome.</title>
        <authorList>
            <person name="Gtari M."/>
            <person name="Ghodhbane-Gtari F."/>
            <person name="Nouioui I."/>
            <person name="Ktari A."/>
            <person name="Hezbri K."/>
            <person name="Mimouni W."/>
            <person name="Sbissi I."/>
            <person name="Ayari A."/>
            <person name="Yamanaka T."/>
            <person name="Normand P."/>
            <person name="Tisa L.S."/>
            <person name="Boudabous A."/>
        </authorList>
    </citation>
    <scope>NUCLEOTIDE SEQUENCE [LARGE SCALE GENOMIC DNA]</scope>
    <source>
        <strain evidence="3 4">BMG5.1</strain>
    </source>
</reference>
<feature type="domain" description="DUF4232" evidence="2">
    <location>
        <begin position="30"/>
        <end position="162"/>
    </location>
</feature>
<accession>A0ABR5F214</accession>
<evidence type="ECO:0000259" key="2">
    <source>
        <dbReference type="Pfam" id="PF14016"/>
    </source>
</evidence>
<feature type="region of interest" description="Disordered" evidence="1">
    <location>
        <begin position="1"/>
        <end position="29"/>
    </location>
</feature>
<feature type="region of interest" description="Disordered" evidence="1">
    <location>
        <begin position="66"/>
        <end position="99"/>
    </location>
</feature>
<protein>
    <recommendedName>
        <fullName evidence="2">DUF4232 domain-containing protein</fullName>
    </recommendedName>
</protein>
<dbReference type="Pfam" id="PF14016">
    <property type="entry name" value="DUF4232"/>
    <property type="match status" value="1"/>
</dbReference>
<feature type="compositionally biased region" description="Basic and acidic residues" evidence="1">
    <location>
        <begin position="78"/>
        <end position="87"/>
    </location>
</feature>
<dbReference type="Proteomes" id="UP000035425">
    <property type="component" value="Unassembled WGS sequence"/>
</dbReference>
<dbReference type="InterPro" id="IPR025326">
    <property type="entry name" value="DUF4232"/>
</dbReference>
<feature type="compositionally biased region" description="Low complexity" evidence="1">
    <location>
        <begin position="1"/>
        <end position="12"/>
    </location>
</feature>
<evidence type="ECO:0000313" key="3">
    <source>
        <dbReference type="EMBL" id="KLL10754.1"/>
    </source>
</evidence>
<keyword evidence="4" id="KW-1185">Reference proteome</keyword>
<comment type="caution">
    <text evidence="3">The sequence shown here is derived from an EMBL/GenBank/DDBJ whole genome shotgun (WGS) entry which is preliminary data.</text>
</comment>
<organism evidence="3 4">
    <name type="scientific">Protofrankia coriariae</name>
    <dbReference type="NCBI Taxonomy" id="1562887"/>
    <lineage>
        <taxon>Bacteria</taxon>
        <taxon>Bacillati</taxon>
        <taxon>Actinomycetota</taxon>
        <taxon>Actinomycetes</taxon>
        <taxon>Frankiales</taxon>
        <taxon>Frankiaceae</taxon>
        <taxon>Protofrankia</taxon>
    </lineage>
</organism>
<dbReference type="EMBL" id="JWIO01000026">
    <property type="protein sequence ID" value="KLL10754.1"/>
    <property type="molecule type" value="Genomic_DNA"/>
</dbReference>
<name>A0ABR5F214_9ACTN</name>
<proteinExistence type="predicted"/>
<gene>
    <name evidence="3" type="ORF">FrCorBMG51_15810</name>
</gene>
<evidence type="ECO:0000313" key="4">
    <source>
        <dbReference type="Proteomes" id="UP000035425"/>
    </source>
</evidence>
<evidence type="ECO:0000256" key="1">
    <source>
        <dbReference type="SAM" id="MobiDB-lite"/>
    </source>
</evidence>